<protein>
    <submittedName>
        <fullName evidence="1">Trypsin-like serine protease with C-terminal PDZ domain</fullName>
    </submittedName>
</protein>
<organism evidence="1 2">
    <name type="scientific">Solitalea canadensis (strain ATCC 29591 / DSM 3403 / JCM 21819 / LMG 8368 / NBRC 15130 / NCIMB 12057 / USAM 9D)</name>
    <name type="common">Flexibacter canadensis</name>
    <dbReference type="NCBI Taxonomy" id="929556"/>
    <lineage>
        <taxon>Bacteria</taxon>
        <taxon>Pseudomonadati</taxon>
        <taxon>Bacteroidota</taxon>
        <taxon>Sphingobacteriia</taxon>
        <taxon>Sphingobacteriales</taxon>
        <taxon>Sphingobacteriaceae</taxon>
        <taxon>Solitalea</taxon>
    </lineage>
</organism>
<evidence type="ECO:0000313" key="2">
    <source>
        <dbReference type="Proteomes" id="UP000007590"/>
    </source>
</evidence>
<keyword evidence="1" id="KW-0378">Hydrolase</keyword>
<dbReference type="SUPFAM" id="SSF50494">
    <property type="entry name" value="Trypsin-like serine proteases"/>
    <property type="match status" value="2"/>
</dbReference>
<dbReference type="InterPro" id="IPR009003">
    <property type="entry name" value="Peptidase_S1_PA"/>
</dbReference>
<dbReference type="KEGG" id="scn:Solca_0991"/>
<dbReference type="Proteomes" id="UP000007590">
    <property type="component" value="Chromosome"/>
</dbReference>
<dbReference type="PANTHER" id="PTHR22939:SF129">
    <property type="entry name" value="SERINE PROTEASE HTRA2, MITOCHONDRIAL"/>
    <property type="match status" value="1"/>
</dbReference>
<dbReference type="OrthoDB" id="728837at2"/>
<dbReference type="Pfam" id="PF13365">
    <property type="entry name" value="Trypsin_2"/>
    <property type="match status" value="1"/>
</dbReference>
<dbReference type="InterPro" id="IPR036034">
    <property type="entry name" value="PDZ_sf"/>
</dbReference>
<dbReference type="SUPFAM" id="SSF50156">
    <property type="entry name" value="PDZ domain-like"/>
    <property type="match status" value="1"/>
</dbReference>
<proteinExistence type="predicted"/>
<dbReference type="EMBL" id="CP003349">
    <property type="protein sequence ID" value="AFD06101.1"/>
    <property type="molecule type" value="Genomic_DNA"/>
</dbReference>
<dbReference type="AlphaFoldDB" id="H8KPZ2"/>
<reference evidence="1" key="1">
    <citation type="submission" date="2012-02" db="EMBL/GenBank/DDBJ databases">
        <title>The complete genome of Solitalea canadensis DSM 3403.</title>
        <authorList>
            <consortium name="US DOE Joint Genome Institute (JGI-PGF)"/>
            <person name="Lucas S."/>
            <person name="Copeland A."/>
            <person name="Lapidus A."/>
            <person name="Glavina del Rio T."/>
            <person name="Dalin E."/>
            <person name="Tice H."/>
            <person name="Bruce D."/>
            <person name="Goodwin L."/>
            <person name="Pitluck S."/>
            <person name="Peters L."/>
            <person name="Ovchinnikova G."/>
            <person name="Lu M."/>
            <person name="Kyrpides N."/>
            <person name="Mavromatis K."/>
            <person name="Ivanova N."/>
            <person name="Brettin T."/>
            <person name="Detter J.C."/>
            <person name="Han C."/>
            <person name="Larimer F."/>
            <person name="Land M."/>
            <person name="Hauser L."/>
            <person name="Markowitz V."/>
            <person name="Cheng J.-F."/>
            <person name="Hugenholtz P."/>
            <person name="Woyke T."/>
            <person name="Wu D."/>
            <person name="Spring S."/>
            <person name="Schroeder M."/>
            <person name="Kopitz M."/>
            <person name="Brambilla E."/>
            <person name="Klenk H.-P."/>
            <person name="Eisen J.A."/>
        </authorList>
    </citation>
    <scope>NUCLEOTIDE SEQUENCE</scope>
    <source>
        <strain evidence="1">DSM 3403</strain>
    </source>
</reference>
<name>H8KPZ2_SOLCM</name>
<dbReference type="GO" id="GO:0006508">
    <property type="term" value="P:proteolysis"/>
    <property type="evidence" value="ECO:0007669"/>
    <property type="project" value="UniProtKB-KW"/>
</dbReference>
<dbReference type="HOGENOM" id="CLU_490752_0_0_10"/>
<sequence length="588" mass="65389">MLSCYLYLLSGVRFSSLNQFLVNYPLKMFFKKIFSFCCCLLIYLQGFGQEIRNAEQIEKLTSRVVESTLSSCVQIAAYDTVRKRASTAVFSGVVVSAEGHILTVAHTTKPNQIYQIHFPNGKKHLAIGLGRISIRNDSTDLDLAMIKLNGFESWSFTKMGQSAGLKANQPCVGISYPGTFEKNMPNIRFGRLTNPKSKAGYIESTCKMEPGDSGGPLFNLNGEVIAIHSWIANGIDENFEIPVDLYKKYWSALNSAIDYKEVPKADNATVSHLSSTVNTLLIPITDELASFPYHLKGSSVLVTSNMEGHPQMIQGTVISYKSDQKRSIFIISKNSMVAENPVVQQNGKMFPVDVIWKDRDNDLVLLRPSIRLKNGIELQKQSSSVELTQKDLGKILVSSTSHDNKRVGVLSSTYIEMPLRFSRGYFGANATFINKKIVITQLASGSPAASVLKLDDQVTDINGVSIDQPIDYGSELMKYCAGDSITVDIVRSGIPARFKIFLPPYPRQIKEAKQFGEVRSFRSDAFKKVLVWDADEKVEECGAPVFDTKGEFYGINIARHSRTSSIIMPVNFIIKLLENGIQNIEKQN</sequence>
<keyword evidence="2" id="KW-1185">Reference proteome</keyword>
<dbReference type="Gene3D" id="2.40.10.120">
    <property type="match status" value="1"/>
</dbReference>
<gene>
    <name evidence="1" type="ordered locus">Solca_0991</name>
</gene>
<keyword evidence="1" id="KW-0645">Protease</keyword>
<dbReference type="STRING" id="929556.Solca_0991"/>
<dbReference type="GO" id="GO:0004252">
    <property type="term" value="F:serine-type endopeptidase activity"/>
    <property type="evidence" value="ECO:0007669"/>
    <property type="project" value="TreeGrafter"/>
</dbReference>
<dbReference type="eggNOG" id="COG0265">
    <property type="taxonomic scope" value="Bacteria"/>
</dbReference>
<dbReference type="Gene3D" id="2.30.42.10">
    <property type="match status" value="1"/>
</dbReference>
<accession>H8KPZ2</accession>
<evidence type="ECO:0000313" key="1">
    <source>
        <dbReference type="EMBL" id="AFD06101.1"/>
    </source>
</evidence>
<dbReference type="PANTHER" id="PTHR22939">
    <property type="entry name" value="SERINE PROTEASE FAMILY S1C HTRA-RELATED"/>
    <property type="match status" value="1"/>
</dbReference>